<comment type="caution">
    <text evidence="4">The sequence shown here is derived from an EMBL/GenBank/DDBJ whole genome shotgun (WGS) entry which is preliminary data.</text>
</comment>
<reference evidence="4" key="1">
    <citation type="submission" date="2024-02" db="EMBL/GenBank/DDBJ databases">
        <title>Genome sequences of strain Gemmobacter sp. JM10B15.</title>
        <authorList>
            <person name="Zhang M."/>
        </authorList>
    </citation>
    <scope>NUCLEOTIDE SEQUENCE</scope>
    <source>
        <strain evidence="4">JM10B15</strain>
    </source>
</reference>
<sequence>MQVRQSIIMVTAAIALAGCTTGTADLVARATTPPPMRWDHHPQAQEWTVNTLMAVAEKDDALAARVPDDIEQWCPGYEKASLMERRAFWAGLISAVGKHESSYNPKASGAGGRYIGIMQISPRSAANYGCDAQSSAALKDGSANLACAVEMVAHHVERDGVAVGNGRQGIGRDWMPFRKSAKRAEMQAWVKTQSYCQPG</sequence>
<feature type="domain" description="Transglycosylase SLT" evidence="3">
    <location>
        <begin position="84"/>
        <end position="158"/>
    </location>
</feature>
<evidence type="ECO:0000256" key="2">
    <source>
        <dbReference type="SAM" id="SignalP"/>
    </source>
</evidence>
<dbReference type="PROSITE" id="PS51257">
    <property type="entry name" value="PROKAR_LIPOPROTEIN"/>
    <property type="match status" value="1"/>
</dbReference>
<evidence type="ECO:0000313" key="4">
    <source>
        <dbReference type="EMBL" id="MEH7827536.1"/>
    </source>
</evidence>
<dbReference type="GO" id="GO:0016829">
    <property type="term" value="F:lyase activity"/>
    <property type="evidence" value="ECO:0007669"/>
    <property type="project" value="UniProtKB-KW"/>
</dbReference>
<dbReference type="Proteomes" id="UP001431963">
    <property type="component" value="Unassembled WGS sequence"/>
</dbReference>
<evidence type="ECO:0000256" key="1">
    <source>
        <dbReference type="ARBA" id="ARBA00009387"/>
    </source>
</evidence>
<dbReference type="Pfam" id="PF01464">
    <property type="entry name" value="SLT"/>
    <property type="match status" value="1"/>
</dbReference>
<dbReference type="RefSeq" id="WP_335420558.1">
    <property type="nucleotide sequence ID" value="NZ_JBALHR010000002.1"/>
</dbReference>
<organism evidence="4 5">
    <name type="scientific">Gemmobacter denitrificans</name>
    <dbReference type="NCBI Taxonomy" id="3123040"/>
    <lineage>
        <taxon>Bacteria</taxon>
        <taxon>Pseudomonadati</taxon>
        <taxon>Pseudomonadota</taxon>
        <taxon>Alphaproteobacteria</taxon>
        <taxon>Rhodobacterales</taxon>
        <taxon>Paracoccaceae</taxon>
        <taxon>Gemmobacter</taxon>
    </lineage>
</organism>
<evidence type="ECO:0000259" key="3">
    <source>
        <dbReference type="Pfam" id="PF01464"/>
    </source>
</evidence>
<accession>A0ABU8BS57</accession>
<keyword evidence="5" id="KW-1185">Reference proteome</keyword>
<dbReference type="InterPro" id="IPR023346">
    <property type="entry name" value="Lysozyme-like_dom_sf"/>
</dbReference>
<keyword evidence="4" id="KW-0456">Lyase</keyword>
<evidence type="ECO:0000313" key="5">
    <source>
        <dbReference type="Proteomes" id="UP001431963"/>
    </source>
</evidence>
<feature type="chain" id="PRO_5046159409" evidence="2">
    <location>
        <begin position="25"/>
        <end position="199"/>
    </location>
</feature>
<name>A0ABU8BS57_9RHOB</name>
<dbReference type="EMBL" id="JBALHR010000002">
    <property type="protein sequence ID" value="MEH7827536.1"/>
    <property type="molecule type" value="Genomic_DNA"/>
</dbReference>
<proteinExistence type="inferred from homology"/>
<protein>
    <submittedName>
        <fullName evidence="4">Lytic transglycosylase domain-containing protein</fullName>
        <ecNumber evidence="4">4.2.2.n1</ecNumber>
    </submittedName>
</protein>
<gene>
    <name evidence="4" type="ORF">V6590_05195</name>
</gene>
<comment type="similarity">
    <text evidence="1">Belongs to the virb1 family.</text>
</comment>
<dbReference type="CDD" id="cd00254">
    <property type="entry name" value="LT-like"/>
    <property type="match status" value="1"/>
</dbReference>
<dbReference type="SUPFAM" id="SSF53955">
    <property type="entry name" value="Lysozyme-like"/>
    <property type="match status" value="1"/>
</dbReference>
<dbReference type="EC" id="4.2.2.n1" evidence="4"/>
<keyword evidence="2" id="KW-0732">Signal</keyword>
<dbReference type="InterPro" id="IPR008258">
    <property type="entry name" value="Transglycosylase_SLT_dom_1"/>
</dbReference>
<dbReference type="Gene3D" id="1.10.530.10">
    <property type="match status" value="1"/>
</dbReference>
<feature type="signal peptide" evidence="2">
    <location>
        <begin position="1"/>
        <end position="24"/>
    </location>
</feature>